<proteinExistence type="predicted"/>
<evidence type="ECO:0000313" key="3">
    <source>
        <dbReference type="EMBL" id="KAF7769976.1"/>
    </source>
</evidence>
<gene>
    <name evidence="3" type="ORF">PCIT_a2908</name>
</gene>
<keyword evidence="1" id="KW-0175">Coiled coil</keyword>
<reference evidence="3" key="1">
    <citation type="journal article" date="2012" name="J. Bacteriol.">
        <title>Genome sequences of type strains of seven species of the marine bacterium Pseudoalteromonas.</title>
        <authorList>
            <person name="Xie B.B."/>
            <person name="Shu Y.L."/>
            <person name="Qin Q.L."/>
            <person name="Rong J.C."/>
            <person name="Zhang X.Y."/>
            <person name="Chen X.L."/>
            <person name="Shi M."/>
            <person name="He H.L."/>
            <person name="Zhou B.C."/>
            <person name="Zhang Y.Z."/>
        </authorList>
    </citation>
    <scope>NUCLEOTIDE SEQUENCE</scope>
    <source>
        <strain evidence="3">DSM 8771</strain>
    </source>
</reference>
<feature type="chain" id="PRO_5042139152" description="DUF4124 domain-containing protein" evidence="2">
    <location>
        <begin position="19"/>
        <end position="157"/>
    </location>
</feature>
<dbReference type="EMBL" id="AHBZ03000021">
    <property type="protein sequence ID" value="KAF7769976.1"/>
    <property type="molecule type" value="Genomic_DNA"/>
</dbReference>
<evidence type="ECO:0000256" key="2">
    <source>
        <dbReference type="SAM" id="SignalP"/>
    </source>
</evidence>
<reference evidence="3" key="2">
    <citation type="submission" date="2015-03" db="EMBL/GenBank/DDBJ databases">
        <title>Genome sequence of Pseudoalteromonas citrea.</title>
        <authorList>
            <person name="Xie B.-B."/>
            <person name="Rong J.-C."/>
            <person name="Qin Q.-L."/>
            <person name="Zhang Y.-Z."/>
        </authorList>
    </citation>
    <scope>NUCLEOTIDE SEQUENCE</scope>
    <source>
        <strain evidence="3">DSM 8771</strain>
    </source>
</reference>
<evidence type="ECO:0000313" key="4">
    <source>
        <dbReference type="Proteomes" id="UP000016487"/>
    </source>
</evidence>
<feature type="signal peptide" evidence="2">
    <location>
        <begin position="1"/>
        <end position="18"/>
    </location>
</feature>
<keyword evidence="2" id="KW-0732">Signal</keyword>
<accession>A0AAD4FRN3</accession>
<evidence type="ECO:0000256" key="1">
    <source>
        <dbReference type="SAM" id="Coils"/>
    </source>
</evidence>
<dbReference type="Proteomes" id="UP000016487">
    <property type="component" value="Unassembled WGS sequence"/>
</dbReference>
<dbReference type="RefSeq" id="WP_010364484.1">
    <property type="nucleotide sequence ID" value="NZ_AHBZ03000021.1"/>
</dbReference>
<protein>
    <recommendedName>
        <fullName evidence="5">DUF4124 domain-containing protein</fullName>
    </recommendedName>
</protein>
<name>A0AAD4FRN3_9GAMM</name>
<feature type="coiled-coil region" evidence="1">
    <location>
        <begin position="76"/>
        <end position="103"/>
    </location>
</feature>
<dbReference type="AlphaFoldDB" id="A0AAD4FRN3"/>
<organism evidence="3 4">
    <name type="scientific">Pseudoalteromonas citrea</name>
    <dbReference type="NCBI Taxonomy" id="43655"/>
    <lineage>
        <taxon>Bacteria</taxon>
        <taxon>Pseudomonadati</taxon>
        <taxon>Pseudomonadota</taxon>
        <taxon>Gammaproteobacteria</taxon>
        <taxon>Alteromonadales</taxon>
        <taxon>Pseudoalteromonadaceae</taxon>
        <taxon>Pseudoalteromonas</taxon>
    </lineage>
</organism>
<sequence>MIKIIIAFSLLFSTLLDAKSVVNYYKCVNEKGSTYSQFPCGQNATQHTLSHSDPDVAIPSEQHYKTLNQLEKKQLVRNLKKSLRAKRHEVAILNRDRDRATRDQQERIRHVMDDKKRKETVKDIKKQLKSINKKHKKEVKVVAKQIARIEKKLKRYE</sequence>
<comment type="caution">
    <text evidence="3">The sequence shown here is derived from an EMBL/GenBank/DDBJ whole genome shotgun (WGS) entry which is preliminary data.</text>
</comment>
<evidence type="ECO:0008006" key="5">
    <source>
        <dbReference type="Google" id="ProtNLM"/>
    </source>
</evidence>